<protein>
    <submittedName>
        <fullName evidence="1">Putative ovule protein</fullName>
    </submittedName>
</protein>
<reference evidence="1" key="1">
    <citation type="submission" date="2015-12" db="EMBL/GenBank/DDBJ databases">
        <title>Gene expression during late stages of embryo sac development: a critical building block for successful pollen-pistil interactions.</title>
        <authorList>
            <person name="Liu Y."/>
            <person name="Joly V."/>
            <person name="Sabar M."/>
            <person name="Matton D.P."/>
        </authorList>
    </citation>
    <scope>NUCLEOTIDE SEQUENCE</scope>
</reference>
<feature type="non-terminal residue" evidence="1">
    <location>
        <position position="1"/>
    </location>
</feature>
<organism evidence="1">
    <name type="scientific">Solanum chacoense</name>
    <name type="common">Chaco potato</name>
    <dbReference type="NCBI Taxonomy" id="4108"/>
    <lineage>
        <taxon>Eukaryota</taxon>
        <taxon>Viridiplantae</taxon>
        <taxon>Streptophyta</taxon>
        <taxon>Embryophyta</taxon>
        <taxon>Tracheophyta</taxon>
        <taxon>Spermatophyta</taxon>
        <taxon>Magnoliopsida</taxon>
        <taxon>eudicotyledons</taxon>
        <taxon>Gunneridae</taxon>
        <taxon>Pentapetalae</taxon>
        <taxon>asterids</taxon>
        <taxon>lamiids</taxon>
        <taxon>Solanales</taxon>
        <taxon>Solanaceae</taxon>
        <taxon>Solanoideae</taxon>
        <taxon>Solaneae</taxon>
        <taxon>Solanum</taxon>
    </lineage>
</organism>
<dbReference type="EMBL" id="GEDG01035116">
    <property type="protein sequence ID" value="JAP09386.1"/>
    <property type="molecule type" value="Transcribed_RNA"/>
</dbReference>
<name>A0A0V0GNC0_SOLCH</name>
<evidence type="ECO:0000313" key="1">
    <source>
        <dbReference type="EMBL" id="JAP09386.1"/>
    </source>
</evidence>
<proteinExistence type="predicted"/>
<dbReference type="AlphaFoldDB" id="A0A0V0GNC0"/>
<accession>A0A0V0GNC0</accession>
<sequence>TTHPKIITKFTYTSRIILMMFFIVHINKIPQSNTFQTSKFVIFITIKQTIHQFMRHYSKFTKLHCFLINLP</sequence>